<gene>
    <name evidence="1" type="ORF">PQU94_06905</name>
</gene>
<sequence>MLDAKRSMKARMPWGVAHKVLSGLDILPGMGWEKTLSKINDRAIDAAKSASILNALREHIVCGEKYCKIQEASRAELDSLIPVLRAVTIPTSSFSAAYPLSLSDDELSDIYSDPVLTAVEDFNNGLARIIHRNVVRVFS</sequence>
<dbReference type="RefSeq" id="WP_272740731.1">
    <property type="nucleotide sequence ID" value="NZ_JAQQKW010000003.1"/>
</dbReference>
<organism evidence="1 2">
    <name type="scientific">Asticcacaulis currens</name>
    <dbReference type="NCBI Taxonomy" id="2984210"/>
    <lineage>
        <taxon>Bacteria</taxon>
        <taxon>Pseudomonadati</taxon>
        <taxon>Pseudomonadota</taxon>
        <taxon>Alphaproteobacteria</taxon>
        <taxon>Caulobacterales</taxon>
        <taxon>Caulobacteraceae</taxon>
        <taxon>Asticcacaulis</taxon>
    </lineage>
</organism>
<reference evidence="1 2" key="1">
    <citation type="submission" date="2023-01" db="EMBL/GenBank/DDBJ databases">
        <title>Novel species of the genus Asticcacaulis isolated from rivers.</title>
        <authorList>
            <person name="Lu H."/>
        </authorList>
    </citation>
    <scope>NUCLEOTIDE SEQUENCE [LARGE SCALE GENOMIC DNA]</scope>
    <source>
        <strain evidence="1 2">DXS10W</strain>
    </source>
</reference>
<protein>
    <submittedName>
        <fullName evidence="1">Uncharacterized protein</fullName>
    </submittedName>
</protein>
<proteinExistence type="predicted"/>
<name>A0ABT5ICU8_9CAUL</name>
<dbReference type="Proteomes" id="UP001216595">
    <property type="component" value="Unassembled WGS sequence"/>
</dbReference>
<keyword evidence="2" id="KW-1185">Reference proteome</keyword>
<dbReference type="EMBL" id="JAQQKW010000003">
    <property type="protein sequence ID" value="MDC7694010.1"/>
    <property type="molecule type" value="Genomic_DNA"/>
</dbReference>
<evidence type="ECO:0000313" key="1">
    <source>
        <dbReference type="EMBL" id="MDC7694010.1"/>
    </source>
</evidence>
<evidence type="ECO:0000313" key="2">
    <source>
        <dbReference type="Proteomes" id="UP001216595"/>
    </source>
</evidence>
<accession>A0ABT5ICU8</accession>
<comment type="caution">
    <text evidence="1">The sequence shown here is derived from an EMBL/GenBank/DDBJ whole genome shotgun (WGS) entry which is preliminary data.</text>
</comment>